<dbReference type="GO" id="GO:0022904">
    <property type="term" value="P:respiratory electron transport chain"/>
    <property type="evidence" value="ECO:0007669"/>
    <property type="project" value="InterPro"/>
</dbReference>
<dbReference type="AlphaFoldDB" id="A0AAD1D3T2"/>
<sequence length="183" mass="20046">MTNGSVTTARYGKATIALHWVMLLLLAAVFATIEMRVLFERGSETREFVKSLHFMLGLSVLAFVALRIAARMSGGTPPIMPRPPVWQTAAAHAMHAALYIFMIGMPIAGWLILSAEGEPIPFFGLELPALVAPNEALAEQVEEIHETAGEVGYYLIGLHAAAALLHHYVMRDNTLVRMLPGRR</sequence>
<dbReference type="GO" id="GO:0046872">
    <property type="term" value="F:metal ion binding"/>
    <property type="evidence" value="ECO:0007669"/>
    <property type="project" value="UniProtKB-KW"/>
</dbReference>
<dbReference type="Proteomes" id="UP000275727">
    <property type="component" value="Chromosome"/>
</dbReference>
<evidence type="ECO:0000313" key="18">
    <source>
        <dbReference type="Proteomes" id="UP000276029"/>
    </source>
</evidence>
<comment type="subcellular location">
    <subcellularLocation>
        <location evidence="2">Cell membrane</location>
        <topology evidence="2">Multi-pass membrane protein</topology>
    </subcellularLocation>
</comment>
<comment type="similarity">
    <text evidence="12">Belongs to the cytochrome b561 family.</text>
</comment>
<feature type="transmembrane region" description="Helical" evidence="13">
    <location>
        <begin position="51"/>
        <end position="70"/>
    </location>
</feature>
<evidence type="ECO:0000256" key="11">
    <source>
        <dbReference type="ARBA" id="ARBA00023136"/>
    </source>
</evidence>
<protein>
    <submittedName>
        <fullName evidence="15">Cytochrome b561</fullName>
    </submittedName>
</protein>
<keyword evidence="11 13" id="KW-0472">Membrane</keyword>
<evidence type="ECO:0000256" key="4">
    <source>
        <dbReference type="ARBA" id="ARBA00022475"/>
    </source>
</evidence>
<evidence type="ECO:0000256" key="6">
    <source>
        <dbReference type="ARBA" id="ARBA00022692"/>
    </source>
</evidence>
<dbReference type="Proteomes" id="UP000276029">
    <property type="component" value="Unassembled WGS sequence"/>
</dbReference>
<reference evidence="15 17" key="1">
    <citation type="submission" date="2018-06" db="EMBL/GenBank/DDBJ databases">
        <title>Complete Genome Sequence of the Microcystin-Degrading Bacterium Sphingosinicella microcystinivorans Strain B-9.</title>
        <authorList>
            <person name="Jin H."/>
            <person name="Nishizawa T."/>
            <person name="Guo Y."/>
            <person name="Nishizawa A."/>
            <person name="Park H."/>
            <person name="Kato H."/>
            <person name="Tsuji K."/>
            <person name="Harada K."/>
        </authorList>
    </citation>
    <scope>NUCLEOTIDE SEQUENCE [LARGE SCALE GENOMIC DNA]</scope>
    <source>
        <strain evidence="15 17">B9</strain>
    </source>
</reference>
<dbReference type="Pfam" id="PF01292">
    <property type="entry name" value="Ni_hydr_CYTB"/>
    <property type="match status" value="1"/>
</dbReference>
<keyword evidence="6 13" id="KW-0812">Transmembrane</keyword>
<keyword evidence="8" id="KW-0249">Electron transport</keyword>
<keyword evidence="18" id="KW-1185">Reference proteome</keyword>
<gene>
    <name evidence="16" type="ORF">DFR51_2067</name>
    <name evidence="15" type="ORF">SmB9_02690</name>
</gene>
<evidence type="ECO:0000313" key="15">
    <source>
        <dbReference type="EMBL" id="BBE32611.1"/>
    </source>
</evidence>
<evidence type="ECO:0000256" key="9">
    <source>
        <dbReference type="ARBA" id="ARBA00022989"/>
    </source>
</evidence>
<keyword evidence="10" id="KW-0408">Iron</keyword>
<evidence type="ECO:0000259" key="14">
    <source>
        <dbReference type="Pfam" id="PF01292"/>
    </source>
</evidence>
<evidence type="ECO:0000256" key="12">
    <source>
        <dbReference type="ARBA" id="ARBA00037975"/>
    </source>
</evidence>
<organism evidence="15 17">
    <name type="scientific">Sphingosinicella microcystinivorans</name>
    <dbReference type="NCBI Taxonomy" id="335406"/>
    <lineage>
        <taxon>Bacteria</taxon>
        <taxon>Pseudomonadati</taxon>
        <taxon>Pseudomonadota</taxon>
        <taxon>Alphaproteobacteria</taxon>
        <taxon>Sphingomonadales</taxon>
        <taxon>Sphingosinicellaceae</taxon>
        <taxon>Sphingosinicella</taxon>
    </lineage>
</organism>
<evidence type="ECO:0000256" key="1">
    <source>
        <dbReference type="ARBA" id="ARBA00001970"/>
    </source>
</evidence>
<keyword evidence="5" id="KW-0349">Heme</keyword>
<feature type="domain" description="Cytochrome b561 bacterial/Ni-hydrogenase" evidence="14">
    <location>
        <begin position="10"/>
        <end position="181"/>
    </location>
</feature>
<comment type="cofactor">
    <cofactor evidence="1">
        <name>heme b</name>
        <dbReference type="ChEBI" id="CHEBI:60344"/>
    </cofactor>
</comment>
<accession>A0AAD1D3T2</accession>
<reference evidence="16 18" key="2">
    <citation type="submission" date="2018-10" db="EMBL/GenBank/DDBJ databases">
        <title>Genomic Encyclopedia of Type Strains, Phase IV (KMG-IV): sequencing the most valuable type-strain genomes for metagenomic binning, comparative biology and taxonomic classification.</title>
        <authorList>
            <person name="Goeker M."/>
        </authorList>
    </citation>
    <scope>NUCLEOTIDE SEQUENCE [LARGE SCALE GENOMIC DNA]</scope>
    <source>
        <strain evidence="16 18">DSM 19791</strain>
    </source>
</reference>
<keyword evidence="7" id="KW-0479">Metal-binding</keyword>
<feature type="transmembrane region" description="Helical" evidence="13">
    <location>
        <begin position="20"/>
        <end position="39"/>
    </location>
</feature>
<keyword evidence="3" id="KW-0813">Transport</keyword>
<dbReference type="RefSeq" id="WP_121050659.1">
    <property type="nucleotide sequence ID" value="NZ_AP018711.1"/>
</dbReference>
<dbReference type="EMBL" id="RBWX01000008">
    <property type="protein sequence ID" value="RKS88856.1"/>
    <property type="molecule type" value="Genomic_DNA"/>
</dbReference>
<dbReference type="InterPro" id="IPR011577">
    <property type="entry name" value="Cyt_b561_bac/Ni-Hgenase"/>
</dbReference>
<dbReference type="EMBL" id="AP018711">
    <property type="protein sequence ID" value="BBE32611.1"/>
    <property type="molecule type" value="Genomic_DNA"/>
</dbReference>
<keyword evidence="4" id="KW-1003">Cell membrane</keyword>
<evidence type="ECO:0000313" key="16">
    <source>
        <dbReference type="EMBL" id="RKS88856.1"/>
    </source>
</evidence>
<dbReference type="InterPro" id="IPR016174">
    <property type="entry name" value="Di-haem_cyt_TM"/>
</dbReference>
<proteinExistence type="inferred from homology"/>
<dbReference type="GO" id="GO:0009055">
    <property type="term" value="F:electron transfer activity"/>
    <property type="evidence" value="ECO:0007669"/>
    <property type="project" value="InterPro"/>
</dbReference>
<evidence type="ECO:0000256" key="5">
    <source>
        <dbReference type="ARBA" id="ARBA00022617"/>
    </source>
</evidence>
<dbReference type="KEGG" id="smic:SmB9_02690"/>
<evidence type="ECO:0000256" key="2">
    <source>
        <dbReference type="ARBA" id="ARBA00004651"/>
    </source>
</evidence>
<keyword evidence="9 13" id="KW-1133">Transmembrane helix</keyword>
<evidence type="ECO:0000256" key="3">
    <source>
        <dbReference type="ARBA" id="ARBA00022448"/>
    </source>
</evidence>
<dbReference type="PANTHER" id="PTHR30529:SF3">
    <property type="entry name" value="CYTOCHROME B561 HOMOLOG 1"/>
    <property type="match status" value="1"/>
</dbReference>
<dbReference type="GO" id="GO:0020037">
    <property type="term" value="F:heme binding"/>
    <property type="evidence" value="ECO:0007669"/>
    <property type="project" value="TreeGrafter"/>
</dbReference>
<dbReference type="PANTHER" id="PTHR30529">
    <property type="entry name" value="CYTOCHROME B561"/>
    <property type="match status" value="1"/>
</dbReference>
<evidence type="ECO:0000313" key="17">
    <source>
        <dbReference type="Proteomes" id="UP000275727"/>
    </source>
</evidence>
<evidence type="ECO:0000256" key="7">
    <source>
        <dbReference type="ARBA" id="ARBA00022723"/>
    </source>
</evidence>
<name>A0AAD1D3T2_SPHMI</name>
<evidence type="ECO:0000256" key="10">
    <source>
        <dbReference type="ARBA" id="ARBA00023004"/>
    </source>
</evidence>
<feature type="transmembrane region" description="Helical" evidence="13">
    <location>
        <begin position="90"/>
        <end position="113"/>
    </location>
</feature>
<dbReference type="InterPro" id="IPR052168">
    <property type="entry name" value="Cytochrome_b561_oxidase"/>
</dbReference>
<evidence type="ECO:0000256" key="13">
    <source>
        <dbReference type="SAM" id="Phobius"/>
    </source>
</evidence>
<dbReference type="SUPFAM" id="SSF81342">
    <property type="entry name" value="Transmembrane di-heme cytochromes"/>
    <property type="match status" value="1"/>
</dbReference>
<evidence type="ECO:0000256" key="8">
    <source>
        <dbReference type="ARBA" id="ARBA00022982"/>
    </source>
</evidence>
<dbReference type="GO" id="GO:0005886">
    <property type="term" value="C:plasma membrane"/>
    <property type="evidence" value="ECO:0007669"/>
    <property type="project" value="UniProtKB-SubCell"/>
</dbReference>